<accession>A0A7S1Y3U3</accession>
<dbReference type="AlphaFoldDB" id="A0A7S1Y3U3"/>
<evidence type="ECO:0000256" key="8">
    <source>
        <dbReference type="SAM" id="Coils"/>
    </source>
</evidence>
<comment type="similarity">
    <text evidence="2">Belongs to the syntaxin family.</text>
</comment>
<comment type="subcellular location">
    <subcellularLocation>
        <location evidence="1">Membrane</location>
        <topology evidence="1">Single-pass type IV membrane protein</topology>
    </subcellularLocation>
</comment>
<feature type="transmembrane region" description="Helical" evidence="10">
    <location>
        <begin position="374"/>
        <end position="393"/>
    </location>
</feature>
<keyword evidence="7 10" id="KW-0472">Membrane</keyword>
<dbReference type="PANTHER" id="PTHR19957">
    <property type="entry name" value="SYNTAXIN"/>
    <property type="match status" value="1"/>
</dbReference>
<dbReference type="GO" id="GO:0031201">
    <property type="term" value="C:SNARE complex"/>
    <property type="evidence" value="ECO:0007669"/>
    <property type="project" value="TreeGrafter"/>
</dbReference>
<dbReference type="GO" id="GO:0000139">
    <property type="term" value="C:Golgi membrane"/>
    <property type="evidence" value="ECO:0007669"/>
    <property type="project" value="TreeGrafter"/>
</dbReference>
<dbReference type="Gene3D" id="1.20.58.70">
    <property type="match status" value="1"/>
</dbReference>
<dbReference type="InterPro" id="IPR045242">
    <property type="entry name" value="Syntaxin"/>
</dbReference>
<evidence type="ECO:0000313" key="12">
    <source>
        <dbReference type="EMBL" id="CAD9275786.1"/>
    </source>
</evidence>
<evidence type="ECO:0000256" key="6">
    <source>
        <dbReference type="ARBA" id="ARBA00023054"/>
    </source>
</evidence>
<proteinExistence type="inferred from homology"/>
<dbReference type="InterPro" id="IPR000727">
    <property type="entry name" value="T_SNARE_dom"/>
</dbReference>
<feature type="compositionally biased region" description="Polar residues" evidence="9">
    <location>
        <begin position="221"/>
        <end position="232"/>
    </location>
</feature>
<keyword evidence="4 10" id="KW-0812">Transmembrane</keyword>
<protein>
    <recommendedName>
        <fullName evidence="11">t-SNARE coiled-coil homology domain-containing protein</fullName>
    </recommendedName>
</protein>
<evidence type="ECO:0000256" key="3">
    <source>
        <dbReference type="ARBA" id="ARBA00022448"/>
    </source>
</evidence>
<keyword evidence="5 10" id="KW-1133">Transmembrane helix</keyword>
<evidence type="ECO:0000256" key="4">
    <source>
        <dbReference type="ARBA" id="ARBA00022692"/>
    </source>
</evidence>
<dbReference type="GO" id="GO:0005484">
    <property type="term" value="F:SNAP receptor activity"/>
    <property type="evidence" value="ECO:0007669"/>
    <property type="project" value="TreeGrafter"/>
</dbReference>
<dbReference type="GO" id="GO:0048278">
    <property type="term" value="P:vesicle docking"/>
    <property type="evidence" value="ECO:0007669"/>
    <property type="project" value="TreeGrafter"/>
</dbReference>
<dbReference type="SMART" id="SM00397">
    <property type="entry name" value="t_SNARE"/>
    <property type="match status" value="1"/>
</dbReference>
<keyword evidence="3" id="KW-0813">Transport</keyword>
<dbReference type="GO" id="GO:0006886">
    <property type="term" value="P:intracellular protein transport"/>
    <property type="evidence" value="ECO:0007669"/>
    <property type="project" value="TreeGrafter"/>
</dbReference>
<dbReference type="GO" id="GO:0000149">
    <property type="term" value="F:SNARE binding"/>
    <property type="evidence" value="ECO:0007669"/>
    <property type="project" value="TreeGrafter"/>
</dbReference>
<sequence>MAEDRTSEFMALARSLPPSGAPSSIVLDAAATASTSMGGRYGGAGSVAPPAPMAGLRDFHQTAGGISKDIAATSHMLAQLTDLVRSSSNQVFMVEDTQQVNHMVRTIKASMESLNGRLDQAQTQLSRAGRKKSQAQQEASNLVQQLQEQFGMTASQFKNVLQQRTDHMKTKEDVQKQVVYGAATPAVVSLDNRPVVYDDNPMPDMSSMTPNMAPTLNLTSAMSAGEPSSSASHLPRPHGAVGALYSNDPGSGMRLRHAGSDFGAAPASYLGAGSGAPLTPFDMQRMEQESNGQQSMQLIPDQSYLRERADAMQQVETSIVELGTIFNKLAVMVNEHQELVQRVEDNVDEANTNMTLSMETLTDTLTNLKTNRALFTKVFGVLVAFIMIFIIFFA</sequence>
<evidence type="ECO:0000256" key="5">
    <source>
        <dbReference type="ARBA" id="ARBA00022989"/>
    </source>
</evidence>
<evidence type="ECO:0000256" key="7">
    <source>
        <dbReference type="ARBA" id="ARBA00023136"/>
    </source>
</evidence>
<dbReference type="EMBL" id="HBGK01009017">
    <property type="protein sequence ID" value="CAD9275786.1"/>
    <property type="molecule type" value="Transcribed_RNA"/>
</dbReference>
<evidence type="ECO:0000256" key="1">
    <source>
        <dbReference type="ARBA" id="ARBA00004211"/>
    </source>
</evidence>
<dbReference type="GO" id="GO:0006906">
    <property type="term" value="P:vesicle fusion"/>
    <property type="evidence" value="ECO:0007669"/>
    <property type="project" value="TreeGrafter"/>
</dbReference>
<dbReference type="SUPFAM" id="SSF47661">
    <property type="entry name" value="t-snare proteins"/>
    <property type="match status" value="1"/>
</dbReference>
<evidence type="ECO:0000256" key="2">
    <source>
        <dbReference type="ARBA" id="ARBA00009063"/>
    </source>
</evidence>
<name>A0A7S1Y3U3_9STRA</name>
<dbReference type="CDD" id="cd15844">
    <property type="entry name" value="SNARE_syntaxin5"/>
    <property type="match status" value="1"/>
</dbReference>
<dbReference type="Gene3D" id="1.20.5.110">
    <property type="match status" value="1"/>
</dbReference>
<dbReference type="PROSITE" id="PS50192">
    <property type="entry name" value="T_SNARE"/>
    <property type="match status" value="1"/>
</dbReference>
<organism evidence="12">
    <name type="scientific">Grammatophora oceanica</name>
    <dbReference type="NCBI Taxonomy" id="210454"/>
    <lineage>
        <taxon>Eukaryota</taxon>
        <taxon>Sar</taxon>
        <taxon>Stramenopiles</taxon>
        <taxon>Ochrophyta</taxon>
        <taxon>Bacillariophyta</taxon>
        <taxon>Fragilariophyceae</taxon>
        <taxon>Fragilariophycidae</taxon>
        <taxon>Rhabdonematales</taxon>
        <taxon>Grammatophoraceae</taxon>
        <taxon>Grammatophora</taxon>
    </lineage>
</organism>
<dbReference type="InterPro" id="IPR010989">
    <property type="entry name" value="SNARE"/>
</dbReference>
<dbReference type="GO" id="GO:0006888">
    <property type="term" value="P:endoplasmic reticulum to Golgi vesicle-mediated transport"/>
    <property type="evidence" value="ECO:0007669"/>
    <property type="project" value="TreeGrafter"/>
</dbReference>
<evidence type="ECO:0000259" key="11">
    <source>
        <dbReference type="PROSITE" id="PS50192"/>
    </source>
</evidence>
<dbReference type="PANTHER" id="PTHR19957:SF3">
    <property type="entry name" value="SYNTAXIN-5"/>
    <property type="match status" value="1"/>
</dbReference>
<evidence type="ECO:0000256" key="10">
    <source>
        <dbReference type="SAM" id="Phobius"/>
    </source>
</evidence>
<feature type="region of interest" description="Disordered" evidence="9">
    <location>
        <begin position="221"/>
        <end position="245"/>
    </location>
</feature>
<gene>
    <name evidence="12" type="ORF">GOCE00092_LOCUS4694</name>
</gene>
<feature type="coiled-coil region" evidence="8">
    <location>
        <begin position="104"/>
        <end position="145"/>
    </location>
</feature>
<reference evidence="12" key="1">
    <citation type="submission" date="2021-01" db="EMBL/GenBank/DDBJ databases">
        <authorList>
            <person name="Corre E."/>
            <person name="Pelletier E."/>
            <person name="Niang G."/>
            <person name="Scheremetjew M."/>
            <person name="Finn R."/>
            <person name="Kale V."/>
            <person name="Holt S."/>
            <person name="Cochrane G."/>
            <person name="Meng A."/>
            <person name="Brown T."/>
            <person name="Cohen L."/>
        </authorList>
    </citation>
    <scope>NUCLEOTIDE SEQUENCE</scope>
    <source>
        <strain evidence="12">CCMP 410</strain>
    </source>
</reference>
<feature type="domain" description="T-SNARE coiled-coil homology" evidence="11">
    <location>
        <begin position="302"/>
        <end position="364"/>
    </location>
</feature>
<keyword evidence="6 8" id="KW-0175">Coiled coil</keyword>
<evidence type="ECO:0000256" key="9">
    <source>
        <dbReference type="SAM" id="MobiDB-lite"/>
    </source>
</evidence>